<feature type="compositionally biased region" description="Basic and acidic residues" evidence="1">
    <location>
        <begin position="1"/>
        <end position="46"/>
    </location>
</feature>
<dbReference type="AlphaFoldDB" id="A0A4Z2ERL5"/>
<reference evidence="2 3" key="1">
    <citation type="submission" date="2019-03" db="EMBL/GenBank/DDBJ databases">
        <title>First draft genome of Liparis tanakae, snailfish: a comprehensive survey of snailfish specific genes.</title>
        <authorList>
            <person name="Kim W."/>
            <person name="Song I."/>
            <person name="Jeong J.-H."/>
            <person name="Kim D."/>
            <person name="Kim S."/>
            <person name="Ryu S."/>
            <person name="Song J.Y."/>
            <person name="Lee S.K."/>
        </authorList>
    </citation>
    <scope>NUCLEOTIDE SEQUENCE [LARGE SCALE GENOMIC DNA]</scope>
    <source>
        <tissue evidence="2">Muscle</tissue>
    </source>
</reference>
<comment type="caution">
    <text evidence="2">The sequence shown here is derived from an EMBL/GenBank/DDBJ whole genome shotgun (WGS) entry which is preliminary data.</text>
</comment>
<feature type="region of interest" description="Disordered" evidence="1">
    <location>
        <begin position="1"/>
        <end position="91"/>
    </location>
</feature>
<dbReference type="EMBL" id="SRLO01003643">
    <property type="protein sequence ID" value="TNN31250.1"/>
    <property type="molecule type" value="Genomic_DNA"/>
</dbReference>
<gene>
    <name evidence="2" type="ORF">EYF80_058598</name>
</gene>
<sequence length="183" mass="20930">MEKSGSEGQRELGNKVEKTKRKEERRGEKSIDPRREKEIGNERQSERGQAATRNRVEKEKIYRRKNGQSERKESNQEISERIKKKSLSNRTLTLRPSPRLLILSQLKYRYQDKKESTSRQVDRWRTGEETPCARAAVPPVSVLPAHLVRVMSGGPALPVPPSPGRVRSTLISYSVSGSRCHNL</sequence>
<organism evidence="2 3">
    <name type="scientific">Liparis tanakae</name>
    <name type="common">Tanaka's snailfish</name>
    <dbReference type="NCBI Taxonomy" id="230148"/>
    <lineage>
        <taxon>Eukaryota</taxon>
        <taxon>Metazoa</taxon>
        <taxon>Chordata</taxon>
        <taxon>Craniata</taxon>
        <taxon>Vertebrata</taxon>
        <taxon>Euteleostomi</taxon>
        <taxon>Actinopterygii</taxon>
        <taxon>Neopterygii</taxon>
        <taxon>Teleostei</taxon>
        <taxon>Neoteleostei</taxon>
        <taxon>Acanthomorphata</taxon>
        <taxon>Eupercaria</taxon>
        <taxon>Perciformes</taxon>
        <taxon>Cottioidei</taxon>
        <taxon>Cottales</taxon>
        <taxon>Liparidae</taxon>
        <taxon>Liparis</taxon>
    </lineage>
</organism>
<dbReference type="Proteomes" id="UP000314294">
    <property type="component" value="Unassembled WGS sequence"/>
</dbReference>
<name>A0A4Z2ERL5_9TELE</name>
<feature type="compositionally biased region" description="Basic and acidic residues" evidence="1">
    <location>
        <begin position="67"/>
        <end position="81"/>
    </location>
</feature>
<evidence type="ECO:0000313" key="3">
    <source>
        <dbReference type="Proteomes" id="UP000314294"/>
    </source>
</evidence>
<evidence type="ECO:0000313" key="2">
    <source>
        <dbReference type="EMBL" id="TNN31250.1"/>
    </source>
</evidence>
<proteinExistence type="predicted"/>
<accession>A0A4Z2ERL5</accession>
<keyword evidence="3" id="KW-1185">Reference proteome</keyword>
<evidence type="ECO:0000256" key="1">
    <source>
        <dbReference type="SAM" id="MobiDB-lite"/>
    </source>
</evidence>
<protein>
    <submittedName>
        <fullName evidence="2">Uncharacterized protein</fullName>
    </submittedName>
</protein>